<gene>
    <name evidence="2" type="ORF">KO353_05765</name>
</gene>
<dbReference type="Pfam" id="PF09923">
    <property type="entry name" value="DUF2155"/>
    <property type="match status" value="1"/>
</dbReference>
<feature type="signal peptide" evidence="1">
    <location>
        <begin position="1"/>
        <end position="22"/>
    </location>
</feature>
<reference evidence="2" key="1">
    <citation type="submission" date="2021-06" db="EMBL/GenBank/DDBJ databases">
        <title>Elioraea tepida, sp. nov., a moderately thermophilic aerobic anoxygenic phototrophic bacterium isolated from an alkaline siliceous hot spring mat community in Yellowstone National Park, WY, USA.</title>
        <authorList>
            <person name="Saini M.K."/>
            <person name="Yoshida S."/>
            <person name="Sebastian A."/>
            <person name="Hirose S."/>
            <person name="Hara E."/>
            <person name="Tamaki H."/>
            <person name="Soulier N.T."/>
            <person name="Albert I."/>
            <person name="Hanada S."/>
            <person name="Bryant D.A."/>
            <person name="Tank M."/>
        </authorList>
    </citation>
    <scope>NUCLEOTIDE SEQUENCE</scope>
    <source>
        <strain evidence="2">MS-P2</strain>
    </source>
</reference>
<keyword evidence="3" id="KW-1185">Reference proteome</keyword>
<feature type="chain" id="PRO_5037609497" evidence="1">
    <location>
        <begin position="23"/>
        <end position="125"/>
    </location>
</feature>
<evidence type="ECO:0000313" key="2">
    <source>
        <dbReference type="EMBL" id="QXM25711.1"/>
    </source>
</evidence>
<dbReference type="AlphaFoldDB" id="A0A975U3F1"/>
<dbReference type="EMBL" id="CP076448">
    <property type="protein sequence ID" value="QXM25711.1"/>
    <property type="molecule type" value="Genomic_DNA"/>
</dbReference>
<proteinExistence type="predicted"/>
<dbReference type="KEGG" id="elio:KO353_05765"/>
<name>A0A975U3F1_9PROT</name>
<sequence length="125" mass="13685">MIRRVALSALLCLCLAARPALAQSAAAWIPGRTAELQALDKVTARIVVLEVPLDQPVRFGTLLIRVGACHRRPPDDPPDAAAWLEVRDTRPGAPEVPFRGWMFAASPGLNMLEHPVYDLRVLACR</sequence>
<evidence type="ECO:0000256" key="1">
    <source>
        <dbReference type="SAM" id="SignalP"/>
    </source>
</evidence>
<dbReference type="RefSeq" id="WP_218286763.1">
    <property type="nucleotide sequence ID" value="NZ_CP076448.1"/>
</dbReference>
<accession>A0A975U3F1</accession>
<dbReference type="Proteomes" id="UP000694001">
    <property type="component" value="Chromosome"/>
</dbReference>
<protein>
    <submittedName>
        <fullName evidence="2">DUF2155 domain-containing protein</fullName>
    </submittedName>
</protein>
<organism evidence="2 3">
    <name type="scientific">Elioraea tepida</name>
    <dbReference type="NCBI Taxonomy" id="2843330"/>
    <lineage>
        <taxon>Bacteria</taxon>
        <taxon>Pseudomonadati</taxon>
        <taxon>Pseudomonadota</taxon>
        <taxon>Alphaproteobacteria</taxon>
        <taxon>Acetobacterales</taxon>
        <taxon>Elioraeaceae</taxon>
        <taxon>Elioraea</taxon>
    </lineage>
</organism>
<keyword evidence="1" id="KW-0732">Signal</keyword>
<dbReference type="InterPro" id="IPR019225">
    <property type="entry name" value="DUF2155"/>
</dbReference>
<evidence type="ECO:0000313" key="3">
    <source>
        <dbReference type="Proteomes" id="UP000694001"/>
    </source>
</evidence>